<reference evidence="2 3" key="1">
    <citation type="submission" date="2022-07" db="EMBL/GenBank/DDBJ databases">
        <title>Genome-wide signatures of adaptation to extreme environments.</title>
        <authorList>
            <person name="Cho C.H."/>
            <person name="Yoon H.S."/>
        </authorList>
    </citation>
    <scope>NUCLEOTIDE SEQUENCE [LARGE SCALE GENOMIC DNA]</scope>
    <source>
        <strain evidence="2 3">DBV 063 E5</strain>
    </source>
</reference>
<gene>
    <name evidence="2" type="ORF">CDCA_CDCA14G3805</name>
</gene>
<evidence type="ECO:0000313" key="3">
    <source>
        <dbReference type="Proteomes" id="UP001301350"/>
    </source>
</evidence>
<dbReference type="Proteomes" id="UP001301350">
    <property type="component" value="Unassembled WGS sequence"/>
</dbReference>
<accession>A0AAV9J0D4</accession>
<feature type="compositionally biased region" description="Basic and acidic residues" evidence="1">
    <location>
        <begin position="83"/>
        <end position="137"/>
    </location>
</feature>
<comment type="caution">
    <text evidence="2">The sequence shown here is derived from an EMBL/GenBank/DDBJ whole genome shotgun (WGS) entry which is preliminary data.</text>
</comment>
<evidence type="ECO:0000256" key="1">
    <source>
        <dbReference type="SAM" id="MobiDB-lite"/>
    </source>
</evidence>
<dbReference type="AlphaFoldDB" id="A0AAV9J0D4"/>
<keyword evidence="3" id="KW-1185">Reference proteome</keyword>
<name>A0AAV9J0D4_CYACA</name>
<sequence length="137" mass="14885">MVACAFVGSIPFVSAPRRARAPPPPAWRQLRADVQDDAPRVSRAAFLRTASWALAATALRAAAGERPVQAAPLILNPFAKKKQAPEARQEKSSAAPKEKSSKSKSEKRSPLSEQEARDIDKLMQKIESKENTAKAPE</sequence>
<organism evidence="2 3">
    <name type="scientific">Cyanidium caldarium</name>
    <name type="common">Red alga</name>
    <dbReference type="NCBI Taxonomy" id="2771"/>
    <lineage>
        <taxon>Eukaryota</taxon>
        <taxon>Rhodophyta</taxon>
        <taxon>Bangiophyceae</taxon>
        <taxon>Cyanidiales</taxon>
        <taxon>Cyanidiaceae</taxon>
        <taxon>Cyanidium</taxon>
    </lineage>
</organism>
<evidence type="ECO:0000313" key="2">
    <source>
        <dbReference type="EMBL" id="KAK4537780.1"/>
    </source>
</evidence>
<proteinExistence type="predicted"/>
<protein>
    <submittedName>
        <fullName evidence="2">Uncharacterized protein</fullName>
    </submittedName>
</protein>
<dbReference type="EMBL" id="JANCYW010000014">
    <property type="protein sequence ID" value="KAK4537780.1"/>
    <property type="molecule type" value="Genomic_DNA"/>
</dbReference>
<feature type="region of interest" description="Disordered" evidence="1">
    <location>
        <begin position="78"/>
        <end position="137"/>
    </location>
</feature>